<gene>
    <name evidence="9" type="primary">catD</name>
    <name evidence="9" type="ORF">P5633_19915</name>
    <name evidence="10" type="ORF">QL281_16925</name>
    <name evidence="8" type="ORF">SC09_Contig25orf00085</name>
</gene>
<feature type="transmembrane region" description="Helical" evidence="7">
    <location>
        <begin position="71"/>
        <end position="88"/>
    </location>
</feature>
<evidence type="ECO:0000256" key="4">
    <source>
        <dbReference type="ARBA" id="ARBA00022692"/>
    </source>
</evidence>
<evidence type="ECO:0000256" key="7">
    <source>
        <dbReference type="SAM" id="Phobius"/>
    </source>
</evidence>
<evidence type="ECO:0000313" key="9">
    <source>
        <dbReference type="EMBL" id="WEY84498.1"/>
    </source>
</evidence>
<dbReference type="STRING" id="483913.AN935_04270"/>
<feature type="transmembrane region" description="Helical" evidence="7">
    <location>
        <begin position="7"/>
        <end position="26"/>
    </location>
</feature>
<name>A0A063XHF3_BACIU</name>
<keyword evidence="6 7" id="KW-0472">Membrane</keyword>
<dbReference type="EMBL" id="JXBC01000004">
    <property type="protein sequence ID" value="KIU10383.1"/>
    <property type="molecule type" value="Genomic_DNA"/>
</dbReference>
<evidence type="ECO:0000256" key="3">
    <source>
        <dbReference type="ARBA" id="ARBA00022475"/>
    </source>
</evidence>
<reference evidence="9" key="2">
    <citation type="submission" date="2023-03" db="EMBL/GenBank/DDBJ databases">
        <title>Complete genome sequences of 52 Bacillus and Priestia strains isolated from West-African fermentations and 26 reference strains from the DSMZ collection.</title>
        <authorList>
            <person name="Wiedenbein E.S."/>
            <person name="Canoy T.S."/>
            <person name="Hui Y."/>
            <person name="Parkouda C."/>
            <person name="Dawende C."/>
            <person name="Ametefe E."/>
            <person name="Jespersen L."/>
            <person name="Nielsen D.S."/>
        </authorList>
    </citation>
    <scope>NUCLEOTIDE SEQUENCE</scope>
    <source>
        <strain evidence="9">PRO56</strain>
    </source>
</reference>
<reference evidence="8 11" key="1">
    <citation type="submission" date="2014-12" db="EMBL/GenBank/DDBJ databases">
        <title>Comparative genome analysis of Bacillus coagulans HM-08, Clostridium butyricum HM-68, Bacillus subtilis HM-66 and Bacillus licheniformis BL-09.</title>
        <authorList>
            <person name="Zhang H."/>
        </authorList>
    </citation>
    <scope>NUCLEOTIDE SEQUENCE [LARGE SCALE GENOMIC DNA]</scope>
    <source>
        <strain evidence="8 11">HM-66</strain>
    </source>
</reference>
<proteinExistence type="inferred from homology"/>
<dbReference type="PANTHER" id="PTHR33452">
    <property type="entry name" value="OXIDOREDUCTASE CATD-RELATED"/>
    <property type="match status" value="1"/>
</dbReference>
<dbReference type="RefSeq" id="WP_015252533.1">
    <property type="nucleotide sequence ID" value="NZ_AP028964.1"/>
</dbReference>
<dbReference type="InterPro" id="IPR032808">
    <property type="entry name" value="DoxX"/>
</dbReference>
<organism evidence="8 11">
    <name type="scientific">Bacillus subtilis</name>
    <dbReference type="NCBI Taxonomy" id="1423"/>
    <lineage>
        <taxon>Bacteria</taxon>
        <taxon>Bacillati</taxon>
        <taxon>Bacillota</taxon>
        <taxon>Bacilli</taxon>
        <taxon>Bacillales</taxon>
        <taxon>Bacillaceae</taxon>
        <taxon>Bacillus</taxon>
    </lineage>
</organism>
<dbReference type="Pfam" id="PF07681">
    <property type="entry name" value="DoxX"/>
    <property type="match status" value="1"/>
</dbReference>
<sequence>MNKSFEIGTLLLRVITGIIFFVHGLSKFQGMEGTIQFFGSIGLPSFMAYVIAAIELIGGVLVFFGLATRIVGVLFALTLIGAIITVKLKAPFMGNAEFDYLLLLTSIHLALTGSRFLALDPFVFKGKKNENVSA</sequence>
<feature type="transmembrane region" description="Helical" evidence="7">
    <location>
        <begin position="100"/>
        <end position="118"/>
    </location>
</feature>
<reference evidence="10" key="3">
    <citation type="submission" date="2023-05" db="EMBL/GenBank/DDBJ databases">
        <title>Complete genome sequence of Bacillus subtilis SRCM117797 isolated from Soybean paste.</title>
        <authorList>
            <person name="Abraha H.B."/>
            <person name="Kim K.-P."/>
            <person name="Ryu M.-S."/>
            <person name="Jeong D.-Y."/>
        </authorList>
    </citation>
    <scope>NUCLEOTIDE SEQUENCE</scope>
    <source>
        <strain evidence="10">SRCM117797</strain>
    </source>
</reference>
<comment type="similarity">
    <text evidence="2">Belongs to the DoxX family.</text>
</comment>
<dbReference type="Proteomes" id="UP000032247">
    <property type="component" value="Unassembled WGS sequence"/>
</dbReference>
<dbReference type="GO" id="GO:0005886">
    <property type="term" value="C:plasma membrane"/>
    <property type="evidence" value="ECO:0007669"/>
    <property type="project" value="UniProtKB-SubCell"/>
</dbReference>
<evidence type="ECO:0000313" key="8">
    <source>
        <dbReference type="EMBL" id="KIU10383.1"/>
    </source>
</evidence>
<dbReference type="Proteomes" id="UP001229422">
    <property type="component" value="Chromosome"/>
</dbReference>
<keyword evidence="4 7" id="KW-0812">Transmembrane</keyword>
<dbReference type="Proteomes" id="UP001214898">
    <property type="component" value="Chromosome"/>
</dbReference>
<evidence type="ECO:0000256" key="2">
    <source>
        <dbReference type="ARBA" id="ARBA00006679"/>
    </source>
</evidence>
<dbReference type="InterPro" id="IPR051907">
    <property type="entry name" value="DoxX-like_oxidoreductase"/>
</dbReference>
<accession>A0A063XHF3</accession>
<dbReference type="EMBL" id="CP120576">
    <property type="protein sequence ID" value="WEY84498.1"/>
    <property type="molecule type" value="Genomic_DNA"/>
</dbReference>
<evidence type="ECO:0000313" key="10">
    <source>
        <dbReference type="EMBL" id="WHM20495.1"/>
    </source>
</evidence>
<evidence type="ECO:0000256" key="5">
    <source>
        <dbReference type="ARBA" id="ARBA00022989"/>
    </source>
</evidence>
<dbReference type="PATRIC" id="fig|1423.167.peg.908"/>
<dbReference type="PANTHER" id="PTHR33452:SF1">
    <property type="entry name" value="INNER MEMBRANE PROTEIN YPHA-RELATED"/>
    <property type="match status" value="1"/>
</dbReference>
<evidence type="ECO:0000256" key="6">
    <source>
        <dbReference type="ARBA" id="ARBA00023136"/>
    </source>
</evidence>
<evidence type="ECO:0000256" key="1">
    <source>
        <dbReference type="ARBA" id="ARBA00004651"/>
    </source>
</evidence>
<dbReference type="EMBL" id="CP125292">
    <property type="protein sequence ID" value="WHM20495.1"/>
    <property type="molecule type" value="Genomic_DNA"/>
</dbReference>
<comment type="subcellular location">
    <subcellularLocation>
        <location evidence="1">Cell membrane</location>
        <topology evidence="1">Multi-pass membrane protein</topology>
    </subcellularLocation>
</comment>
<protein>
    <submittedName>
        <fullName evidence="9">DoxX family oxidoreductase CatD</fullName>
    </submittedName>
</protein>
<dbReference type="AlphaFoldDB" id="A0A063XHF3"/>
<evidence type="ECO:0000313" key="11">
    <source>
        <dbReference type="Proteomes" id="UP000032247"/>
    </source>
</evidence>
<feature type="transmembrane region" description="Helical" evidence="7">
    <location>
        <begin position="46"/>
        <end position="64"/>
    </location>
</feature>
<keyword evidence="5 7" id="KW-1133">Transmembrane helix</keyword>
<keyword evidence="3" id="KW-1003">Cell membrane</keyword>